<dbReference type="RefSeq" id="WP_026627512.1">
    <property type="nucleotide sequence ID" value="NZ_JAWZLG010000034.1"/>
</dbReference>
<dbReference type="GO" id="GO:0004559">
    <property type="term" value="F:alpha-mannosidase activity"/>
    <property type="evidence" value="ECO:0007669"/>
    <property type="project" value="TreeGrafter"/>
</dbReference>
<keyword evidence="6" id="KW-0333">Golgi apparatus</keyword>
<keyword evidence="2" id="KW-0812">Transmembrane</keyword>
<dbReference type="AlphaFoldDB" id="A0A4Y8L9G5"/>
<dbReference type="Pfam" id="PF16317">
    <property type="entry name" value="Glyco_hydro_99"/>
    <property type="match status" value="1"/>
</dbReference>
<evidence type="ECO:0000256" key="5">
    <source>
        <dbReference type="ARBA" id="ARBA00022989"/>
    </source>
</evidence>
<dbReference type="InterPro" id="IPR026071">
    <property type="entry name" value="Glyco_Hydrolase_99"/>
</dbReference>
<dbReference type="PANTHER" id="PTHR13572:SF4">
    <property type="entry name" value="RE57134P"/>
    <property type="match status" value="1"/>
</dbReference>
<evidence type="ECO:0000256" key="3">
    <source>
        <dbReference type="ARBA" id="ARBA00022801"/>
    </source>
</evidence>
<dbReference type="PROSITE" id="PS51257">
    <property type="entry name" value="PROKAR_LIPOPROTEIN"/>
    <property type="match status" value="1"/>
</dbReference>
<sequence>MKKIIFLLLSGIPLFLSGCDGRDDLPIIKNDKVEEFSPVTVSKTNPMKLYVHYMPWFESKETNNGTWGQHWTMANKNPDEISSDGKRQIASFYYPLIGPYASSDQDVIEYHLLLMKYSGIDGILIDWYGTRDLWDYASNRKNTEAVVKALDKVGLDFAIVYEDQTLRENLQDAEKITQAKADMKYLETNFFSKENYIKVGQKPLLMIFGPQEIKKPQDWTSIFADLKTNPEFITLYGHSAGAVNDDTHKNSSGEYIWVDATSMETKYADKGKYDLFIGGAYPGFDAFYKDGGWGENPLGKIEYTNGDTFRNFLNMAKDNKVDYLQLITWNDFGEGTMIEPTVEFKYTFLNALQSFAGLKYNTAILENIYKLYTLRKAYPNDAKIQNKLTQAFYYLVSLQEDKARSLLNEIEIK</sequence>
<dbReference type="CDD" id="cd11575">
    <property type="entry name" value="GH99_GH71_like_3"/>
    <property type="match status" value="1"/>
</dbReference>
<evidence type="ECO:0000313" key="9">
    <source>
        <dbReference type="Proteomes" id="UP000297861"/>
    </source>
</evidence>
<dbReference type="PANTHER" id="PTHR13572">
    <property type="entry name" value="ENDO-ALPHA-1,2-MANNOSIDASE"/>
    <property type="match status" value="1"/>
</dbReference>
<accession>A0A4Y8L9G5</accession>
<dbReference type="EMBL" id="SOML01000001">
    <property type="protein sequence ID" value="TFD98987.1"/>
    <property type="molecule type" value="Genomic_DNA"/>
</dbReference>
<evidence type="ECO:0008006" key="10">
    <source>
        <dbReference type="Google" id="ProtNLM"/>
    </source>
</evidence>
<name>A0A4Y8L9G5_9BACT</name>
<evidence type="ECO:0000256" key="2">
    <source>
        <dbReference type="ARBA" id="ARBA00022692"/>
    </source>
</evidence>
<keyword evidence="3" id="KW-0378">Hydrolase</keyword>
<comment type="caution">
    <text evidence="8">The sequence shown here is derived from an EMBL/GenBank/DDBJ whole genome shotgun (WGS) entry which is preliminary data.</text>
</comment>
<reference evidence="8 9" key="1">
    <citation type="submission" date="2019-03" db="EMBL/GenBank/DDBJ databases">
        <title>San Antonio Military Medical Center submission to MRSN (WRAIR), pending publication.</title>
        <authorList>
            <person name="Blyth D.M."/>
            <person name="Mccarthy S.L."/>
            <person name="Schall S.E."/>
            <person name="Stam J.A."/>
            <person name="Ong A.C."/>
            <person name="Mcgann P.T."/>
        </authorList>
    </citation>
    <scope>NUCLEOTIDE SEQUENCE [LARGE SCALE GENOMIC DNA]</scope>
    <source>
        <strain evidence="8 9">MRSN571793</strain>
    </source>
</reference>
<dbReference type="Proteomes" id="UP000297861">
    <property type="component" value="Unassembled WGS sequence"/>
</dbReference>
<evidence type="ECO:0000256" key="4">
    <source>
        <dbReference type="ARBA" id="ARBA00022968"/>
    </source>
</evidence>
<keyword evidence="4" id="KW-0735">Signal-anchor</keyword>
<dbReference type="Gene3D" id="3.20.20.80">
    <property type="entry name" value="Glycosidases"/>
    <property type="match status" value="1"/>
</dbReference>
<proteinExistence type="predicted"/>
<evidence type="ECO:0000313" key="8">
    <source>
        <dbReference type="EMBL" id="TFD98987.1"/>
    </source>
</evidence>
<dbReference type="STRING" id="1121485.GCA_000426485_00187"/>
<evidence type="ECO:0000256" key="1">
    <source>
        <dbReference type="ARBA" id="ARBA00004323"/>
    </source>
</evidence>
<keyword evidence="5" id="KW-1133">Transmembrane helix</keyword>
<organism evidence="8 9">
    <name type="scientific">Dysgonomonas capnocytophagoides</name>
    <dbReference type="NCBI Taxonomy" id="45254"/>
    <lineage>
        <taxon>Bacteria</taxon>
        <taxon>Pseudomonadati</taxon>
        <taxon>Bacteroidota</taxon>
        <taxon>Bacteroidia</taxon>
        <taxon>Bacteroidales</taxon>
        <taxon>Dysgonomonadaceae</taxon>
        <taxon>Dysgonomonas</taxon>
    </lineage>
</organism>
<protein>
    <recommendedName>
        <fullName evidence="10">Glycosyl hydrolase family 99</fullName>
    </recommendedName>
</protein>
<evidence type="ECO:0000256" key="6">
    <source>
        <dbReference type="ARBA" id="ARBA00023034"/>
    </source>
</evidence>
<gene>
    <name evidence="8" type="ORF">E2605_02550</name>
</gene>
<keyword evidence="9" id="KW-1185">Reference proteome</keyword>
<dbReference type="OrthoDB" id="976137at2"/>
<evidence type="ECO:0000256" key="7">
    <source>
        <dbReference type="ARBA" id="ARBA00023136"/>
    </source>
</evidence>
<keyword evidence="7" id="KW-0472">Membrane</keyword>
<comment type="subcellular location">
    <subcellularLocation>
        <location evidence="1">Golgi apparatus membrane</location>
        <topology evidence="1">Single-pass type II membrane protein</topology>
    </subcellularLocation>
</comment>